<evidence type="ECO:0000313" key="1">
    <source>
        <dbReference type="EMBL" id="ELP85724.1"/>
    </source>
</evidence>
<dbReference type="SUPFAM" id="SSF48208">
    <property type="entry name" value="Six-hairpin glycosidases"/>
    <property type="match status" value="1"/>
</dbReference>
<reference evidence="1 2" key="1">
    <citation type="submission" date="2012-10" db="EMBL/GenBank/DDBJ databases">
        <authorList>
            <person name="Zafar N."/>
            <person name="Inman J."/>
            <person name="Hall N."/>
            <person name="Lorenzi H."/>
            <person name="Caler E."/>
        </authorList>
    </citation>
    <scope>NUCLEOTIDE SEQUENCE [LARGE SCALE GENOMIC DNA]</scope>
    <source>
        <strain evidence="1 2">IP1</strain>
    </source>
</reference>
<evidence type="ECO:0000313" key="2">
    <source>
        <dbReference type="Proteomes" id="UP000014680"/>
    </source>
</evidence>
<protein>
    <submittedName>
        <fullName evidence="1">Uncharacterized protein</fullName>
    </submittedName>
</protein>
<dbReference type="KEGG" id="eiv:EIN_331750"/>
<proteinExistence type="predicted"/>
<dbReference type="InterPro" id="IPR008928">
    <property type="entry name" value="6-hairpin_glycosidase_sf"/>
</dbReference>
<accession>A0A0A1U2G9</accession>
<dbReference type="GeneID" id="14884699"/>
<feature type="non-terminal residue" evidence="1">
    <location>
        <position position="1"/>
    </location>
</feature>
<dbReference type="Gene3D" id="1.50.10.10">
    <property type="match status" value="1"/>
</dbReference>
<sequence>LVVSRLEEYYKARLFDLSSNAWTSFSIALWYYGFTKIQGHHRLLAAAMVVEKYYKDTIRAELLRRRAQDLSTLFEKLFWNEEKGYFVQVIWQDNKKQKVIVDTLTATIAFSDIVTDQIKIKNTLITSESSTPNLNTALQYIHKTQTFILQSGTMKGKEVGEATPLWGEAVY</sequence>
<dbReference type="InterPro" id="IPR012341">
    <property type="entry name" value="6hp_glycosidase-like_sf"/>
</dbReference>
<dbReference type="EMBL" id="KB207042">
    <property type="protein sequence ID" value="ELP85724.1"/>
    <property type="molecule type" value="Genomic_DNA"/>
</dbReference>
<keyword evidence="2" id="KW-1185">Reference proteome</keyword>
<name>A0A0A1U2G9_ENTIV</name>
<dbReference type="VEuPathDB" id="AmoebaDB:EIN_331750"/>
<dbReference type="Proteomes" id="UP000014680">
    <property type="component" value="Unassembled WGS sequence"/>
</dbReference>
<dbReference type="OrthoDB" id="15235at2759"/>
<dbReference type="AlphaFoldDB" id="A0A0A1U2G9"/>
<organism evidence="1 2">
    <name type="scientific">Entamoeba invadens IP1</name>
    <dbReference type="NCBI Taxonomy" id="370355"/>
    <lineage>
        <taxon>Eukaryota</taxon>
        <taxon>Amoebozoa</taxon>
        <taxon>Evosea</taxon>
        <taxon>Archamoebae</taxon>
        <taxon>Mastigamoebida</taxon>
        <taxon>Entamoebidae</taxon>
        <taxon>Entamoeba</taxon>
    </lineage>
</organism>
<gene>
    <name evidence="1" type="ORF">EIN_331750</name>
</gene>
<dbReference type="RefSeq" id="XP_004185070.1">
    <property type="nucleotide sequence ID" value="XM_004185022.1"/>
</dbReference>
<dbReference type="GO" id="GO:0005975">
    <property type="term" value="P:carbohydrate metabolic process"/>
    <property type="evidence" value="ECO:0007669"/>
    <property type="project" value="InterPro"/>
</dbReference>